<feature type="coiled-coil region" evidence="1">
    <location>
        <begin position="29"/>
        <end position="56"/>
    </location>
</feature>
<protein>
    <submittedName>
        <fullName evidence="3">Uncharacterized protein</fullName>
    </submittedName>
</protein>
<evidence type="ECO:0000256" key="1">
    <source>
        <dbReference type="SAM" id="Coils"/>
    </source>
</evidence>
<dbReference type="EMBL" id="DTCM01000096">
    <property type="protein sequence ID" value="HGL41586.1"/>
    <property type="molecule type" value="Genomic_DNA"/>
</dbReference>
<evidence type="ECO:0000313" key="3">
    <source>
        <dbReference type="EMBL" id="HGN90343.1"/>
    </source>
</evidence>
<dbReference type="AlphaFoldDB" id="A0A7C4HYD5"/>
<comment type="caution">
    <text evidence="3">The sequence shown here is derived from an EMBL/GenBank/DDBJ whole genome shotgun (WGS) entry which is preliminary data.</text>
</comment>
<dbReference type="EMBL" id="DTAD01000042">
    <property type="protein sequence ID" value="HGN90343.1"/>
    <property type="molecule type" value="Genomic_DNA"/>
</dbReference>
<reference evidence="3" key="1">
    <citation type="journal article" date="2020" name="mSystems">
        <title>Genome- and Community-Level Interaction Insights into Carbon Utilization and Element Cycling Functions of Hydrothermarchaeota in Hydrothermal Sediment.</title>
        <authorList>
            <person name="Zhou Z."/>
            <person name="Liu Y."/>
            <person name="Xu W."/>
            <person name="Pan J."/>
            <person name="Luo Z.H."/>
            <person name="Li M."/>
        </authorList>
    </citation>
    <scope>NUCLEOTIDE SEQUENCE [LARGE SCALE GENOMIC DNA]</scope>
    <source>
        <strain evidence="4">SpSt-1073</strain>
        <strain evidence="3">SpSt-613</strain>
        <strain evidence="2">SpSt-669</strain>
    </source>
</reference>
<evidence type="ECO:0000313" key="4">
    <source>
        <dbReference type="EMBL" id="HHN52351.1"/>
    </source>
</evidence>
<keyword evidence="1" id="KW-0175">Coiled coil</keyword>
<gene>
    <name evidence="4" type="ORF">ENM30_03445</name>
    <name evidence="3" type="ORF">ENT82_04360</name>
    <name evidence="2" type="ORF">ENU43_08000</name>
</gene>
<proteinExistence type="predicted"/>
<name>A0A7C4HYD5_CALS0</name>
<organism evidence="3">
    <name type="scientific">Caldiarchaeum subterraneum</name>
    <dbReference type="NCBI Taxonomy" id="311458"/>
    <lineage>
        <taxon>Archaea</taxon>
        <taxon>Nitrososphaerota</taxon>
        <taxon>Candidatus Caldarchaeales</taxon>
        <taxon>Candidatus Caldarchaeaceae</taxon>
        <taxon>Candidatus Caldarchaeum</taxon>
    </lineage>
</organism>
<accession>A0A7C4HYD5</accession>
<dbReference type="EMBL" id="DRXG01000075">
    <property type="protein sequence ID" value="HHN52351.1"/>
    <property type="molecule type" value="Genomic_DNA"/>
</dbReference>
<sequence>MTTDIKKEIIRLLQEDQEFRYTVAGLIGLEEVLKRLDRHEQRMSELLEEQRNIRQEQTKIWEEIKKLRENQENLWEEVRALHEGQNRLWEEVRALREGQNKLFEGYGRLEKALEGLVSVQKNLARQVGALSDTIFIHRLRKKGRKEE</sequence>
<evidence type="ECO:0000313" key="2">
    <source>
        <dbReference type="EMBL" id="HGL41586.1"/>
    </source>
</evidence>
<dbReference type="PANTHER" id="PTHR34314:SF6">
    <property type="entry name" value="DUF3782 DOMAIN-CONTAINING PROTEIN"/>
    <property type="match status" value="1"/>
</dbReference>
<dbReference type="PANTHER" id="PTHR34314">
    <property type="entry name" value="CRENARCHAEAL PROTEIN, PUTATIVE-RELATED"/>
    <property type="match status" value="1"/>
</dbReference>